<dbReference type="Pfam" id="PF08584">
    <property type="entry name" value="Ribonuc_P_40"/>
    <property type="match status" value="1"/>
</dbReference>
<dbReference type="GO" id="GO:0001682">
    <property type="term" value="P:tRNA 5'-leader removal"/>
    <property type="evidence" value="ECO:0007669"/>
    <property type="project" value="InterPro"/>
</dbReference>
<dbReference type="GO" id="GO:0000172">
    <property type="term" value="C:ribonuclease MRP complex"/>
    <property type="evidence" value="ECO:0007669"/>
    <property type="project" value="TreeGrafter"/>
</dbReference>
<dbReference type="PANTHER" id="PTHR15396:SF1">
    <property type="entry name" value="RIBONUCLEASE P PROTEIN SUBUNIT P40"/>
    <property type="match status" value="1"/>
</dbReference>
<dbReference type="GO" id="GO:0000447">
    <property type="term" value="P:endonucleolytic cleavage in ITS1 to separate SSU-rRNA from 5.8S rRNA and LSU-rRNA from tricistronic rRNA transcript (SSU-rRNA, 5.8S rRNA, LSU-rRNA)"/>
    <property type="evidence" value="ECO:0007669"/>
    <property type="project" value="TreeGrafter"/>
</dbReference>
<dbReference type="EMBL" id="VSRR010000444">
    <property type="protein sequence ID" value="MPC15649.1"/>
    <property type="molecule type" value="Genomic_DNA"/>
</dbReference>
<keyword evidence="2" id="KW-1185">Reference proteome</keyword>
<name>A0A5B7D1U0_PORTR</name>
<dbReference type="InterPro" id="IPR013893">
    <property type="entry name" value="RNase_P_Rpp40"/>
</dbReference>
<dbReference type="OrthoDB" id="446759at2759"/>
<dbReference type="Proteomes" id="UP000324222">
    <property type="component" value="Unassembled WGS sequence"/>
</dbReference>
<sequence length="511" mass="56602">MHNPEVEKHPPPECRLYHGCYHWEQVGKEAAWRKLVDQHPFNAKISLLMPDLPSVPADLRELLTQDTQFYRIDKLPLHQLCAPAFLQAFLNKGQVFGLSCDTLLDTDNSAVIAPDGLLRLLLNKFTYQELALSGSLSADILRTPMEKFVVEVDLKNPNFYPGKPRYQQVKNAFTQLPLAFSFWILWVPNDPDVCPSSIAKYFHDLGYSVSECAATLSQNVLEKAFMPFPGPPVEEAGLDEQIAEPEDLLEWIGCQTLGIRLSQKESVLSGVVEPRHGTPVNNLCCAQSSGFFSPSLIHLLIQYTRSWLAQREATAVPWVSLTVYGHPDSAMSWRWEKPSCSSWDNLYTLVITREHLLAFMLLGPGKPQRLIAQSHNGVLSCGETAQGSKTLLLSPNTSLPSPITQGALVVCNKVYGKLILEVGGVHLRARQVTVVIRATSTALRMWWCSSATTEHSGRPRAVIRCPTGSSASAMPSSYSMCLTQGRANTSTRLERLGLTCMAATKGLAISW</sequence>
<protein>
    <submittedName>
        <fullName evidence="1">Ribonuclease P protein subunit p40</fullName>
    </submittedName>
</protein>
<organism evidence="1 2">
    <name type="scientific">Portunus trituberculatus</name>
    <name type="common">Swimming crab</name>
    <name type="synonym">Neptunus trituberculatus</name>
    <dbReference type="NCBI Taxonomy" id="210409"/>
    <lineage>
        <taxon>Eukaryota</taxon>
        <taxon>Metazoa</taxon>
        <taxon>Ecdysozoa</taxon>
        <taxon>Arthropoda</taxon>
        <taxon>Crustacea</taxon>
        <taxon>Multicrustacea</taxon>
        <taxon>Malacostraca</taxon>
        <taxon>Eumalacostraca</taxon>
        <taxon>Eucarida</taxon>
        <taxon>Decapoda</taxon>
        <taxon>Pleocyemata</taxon>
        <taxon>Brachyura</taxon>
        <taxon>Eubrachyura</taxon>
        <taxon>Portunoidea</taxon>
        <taxon>Portunidae</taxon>
        <taxon>Portuninae</taxon>
        <taxon>Portunus</taxon>
    </lineage>
</organism>
<dbReference type="GO" id="GO:0000171">
    <property type="term" value="F:ribonuclease MRP activity"/>
    <property type="evidence" value="ECO:0007669"/>
    <property type="project" value="TreeGrafter"/>
</dbReference>
<proteinExistence type="predicted"/>
<dbReference type="GO" id="GO:0004526">
    <property type="term" value="F:ribonuclease P activity"/>
    <property type="evidence" value="ECO:0007669"/>
    <property type="project" value="TreeGrafter"/>
</dbReference>
<comment type="caution">
    <text evidence="1">The sequence shown here is derived from an EMBL/GenBank/DDBJ whole genome shotgun (WGS) entry which is preliminary data.</text>
</comment>
<accession>A0A5B7D1U0</accession>
<reference evidence="1 2" key="1">
    <citation type="submission" date="2019-05" db="EMBL/GenBank/DDBJ databases">
        <title>Another draft genome of Portunus trituberculatus and its Hox gene families provides insights of decapod evolution.</title>
        <authorList>
            <person name="Jeong J.-H."/>
            <person name="Song I."/>
            <person name="Kim S."/>
            <person name="Choi T."/>
            <person name="Kim D."/>
            <person name="Ryu S."/>
            <person name="Kim W."/>
        </authorList>
    </citation>
    <scope>NUCLEOTIDE SEQUENCE [LARGE SCALE GENOMIC DNA]</scope>
    <source>
        <tissue evidence="1">Muscle</tissue>
    </source>
</reference>
<dbReference type="GO" id="GO:0030681">
    <property type="term" value="C:multimeric ribonuclease P complex"/>
    <property type="evidence" value="ECO:0007669"/>
    <property type="project" value="TreeGrafter"/>
</dbReference>
<gene>
    <name evidence="1" type="primary">RPP40</name>
    <name evidence="1" type="ORF">E2C01_008448</name>
</gene>
<dbReference type="PANTHER" id="PTHR15396">
    <property type="entry name" value="RIBONUCLEASE P PROTEIN SUBUNIT P40"/>
    <property type="match status" value="1"/>
</dbReference>
<evidence type="ECO:0000313" key="1">
    <source>
        <dbReference type="EMBL" id="MPC15649.1"/>
    </source>
</evidence>
<dbReference type="AlphaFoldDB" id="A0A5B7D1U0"/>
<evidence type="ECO:0000313" key="2">
    <source>
        <dbReference type="Proteomes" id="UP000324222"/>
    </source>
</evidence>